<evidence type="ECO:0000256" key="9">
    <source>
        <dbReference type="NCBIfam" id="TIGR00456"/>
    </source>
</evidence>
<dbReference type="SMART" id="SM01016">
    <property type="entry name" value="Arg_tRNA_synt_N"/>
    <property type="match status" value="1"/>
</dbReference>
<dbReference type="Pfam" id="PF05746">
    <property type="entry name" value="DALR_1"/>
    <property type="match status" value="1"/>
</dbReference>
<feature type="domain" description="Arginyl tRNA synthetase N-terminal" evidence="12">
    <location>
        <begin position="1"/>
        <end position="83"/>
    </location>
</feature>
<evidence type="ECO:0000259" key="11">
    <source>
        <dbReference type="SMART" id="SM00836"/>
    </source>
</evidence>
<dbReference type="EC" id="6.1.1.19" evidence="2 9"/>
<evidence type="ECO:0000256" key="1">
    <source>
        <dbReference type="ARBA" id="ARBA00005594"/>
    </source>
</evidence>
<dbReference type="SUPFAM" id="SSF47323">
    <property type="entry name" value="Anticodon-binding domain of a subclass of class I aminoacyl-tRNA synthetases"/>
    <property type="match status" value="1"/>
</dbReference>
<reference evidence="13 14" key="1">
    <citation type="journal article" date="2018" name="Nat. Biotechnol.">
        <title>A standardized bacterial taxonomy based on genome phylogeny substantially revises the tree of life.</title>
        <authorList>
            <person name="Parks D.H."/>
            <person name="Chuvochina M."/>
            <person name="Waite D.W."/>
            <person name="Rinke C."/>
            <person name="Skarshewski A."/>
            <person name="Chaumeil P.A."/>
            <person name="Hugenholtz P."/>
        </authorList>
    </citation>
    <scope>NUCLEOTIDE SEQUENCE [LARGE SCALE GENOMIC DNA]</scope>
    <source>
        <strain evidence="13">UBA9956</strain>
    </source>
</reference>
<dbReference type="InterPro" id="IPR036695">
    <property type="entry name" value="Arg-tRNA-synth_N_sf"/>
</dbReference>
<proteinExistence type="inferred from homology"/>
<dbReference type="PANTHER" id="PTHR11956">
    <property type="entry name" value="ARGINYL-TRNA SYNTHETASE"/>
    <property type="match status" value="1"/>
</dbReference>
<dbReference type="SUPFAM" id="SSF55190">
    <property type="entry name" value="Arginyl-tRNA synthetase (ArgRS), N-terminal 'additional' domain"/>
    <property type="match status" value="1"/>
</dbReference>
<dbReference type="InterPro" id="IPR035684">
    <property type="entry name" value="ArgRS_core"/>
</dbReference>
<sequence>MLIEKSFTALKESMESLKMPPLNQEDSLSFTEYGHFSSNISFAAAKVMKKNPMEIALKIAESMKGEFMLSSSAVKPGFINVTFTDRALIDEMKEIASEINWGKKDINKGKVNLEFVSANPTGPLVLVNMRAGVAGNCLAKIMQYSGYDAVKENYVNDSGKQVHNLGASILFHIAKDKGEFPENGYKGSYIKDIAFEVQKNHPPLNWSEENINLCADEGKRIILESQKKSLERFHIVFDSWVYESFIRNEYIKKTEEYLREKKYIYVNENAVFLRTTDFGDDKDRVIYKSDGEMTYFLPDIAYHFYKAERGFDRIIDILGPDHHGYTSRIKASLQMLDKKSRFDIIIAQIVTLYRNNEKYEMSKRAGDFISMDELAEEIDPDVLKFLVLSRKLSQPFNFDIEKAKETTMDNPVYYVQYAYARLSSLMSNACINSFSDISYDYDSLGDDSLRSIAAKLLEFPYTVYSIAETYEIQKLPTYIVSLSSLIHSYYHDNRIITDDKKETNIKISVLFAARRILRTAFEMIGITVKERMEKNEV</sequence>
<keyword evidence="7 10" id="KW-0030">Aminoacyl-tRNA synthetase</keyword>
<evidence type="ECO:0000256" key="10">
    <source>
        <dbReference type="RuleBase" id="RU363038"/>
    </source>
</evidence>
<evidence type="ECO:0000256" key="7">
    <source>
        <dbReference type="ARBA" id="ARBA00023146"/>
    </source>
</evidence>
<dbReference type="CDD" id="cd00671">
    <property type="entry name" value="ArgRS_core"/>
    <property type="match status" value="1"/>
</dbReference>
<keyword evidence="5 10" id="KW-0067">ATP-binding</keyword>
<dbReference type="InterPro" id="IPR014729">
    <property type="entry name" value="Rossmann-like_a/b/a_fold"/>
</dbReference>
<keyword evidence="6 10" id="KW-0648">Protein biosynthesis</keyword>
<evidence type="ECO:0000256" key="3">
    <source>
        <dbReference type="ARBA" id="ARBA00022598"/>
    </source>
</evidence>
<dbReference type="InterPro" id="IPR005148">
    <property type="entry name" value="Arg-tRNA-synth_N"/>
</dbReference>
<accession>A0A350HB87</accession>
<evidence type="ECO:0000256" key="4">
    <source>
        <dbReference type="ARBA" id="ARBA00022741"/>
    </source>
</evidence>
<keyword evidence="3 10" id="KW-0436">Ligase</keyword>
<feature type="domain" description="DALR anticodon binding" evidence="11">
    <location>
        <begin position="415"/>
        <end position="532"/>
    </location>
</feature>
<dbReference type="PRINTS" id="PR01038">
    <property type="entry name" value="TRNASYNTHARG"/>
</dbReference>
<dbReference type="Pfam" id="PF03485">
    <property type="entry name" value="Arg_tRNA_synt_N"/>
    <property type="match status" value="1"/>
</dbReference>
<organism evidence="13 14">
    <name type="scientific">candidate division WOR-3 bacterium</name>
    <dbReference type="NCBI Taxonomy" id="2052148"/>
    <lineage>
        <taxon>Bacteria</taxon>
        <taxon>Bacteria division WOR-3</taxon>
    </lineage>
</organism>
<gene>
    <name evidence="13" type="ORF">DCW38_06450</name>
</gene>
<dbReference type="Pfam" id="PF00750">
    <property type="entry name" value="tRNA-synt_1d"/>
    <property type="match status" value="1"/>
</dbReference>
<dbReference type="Gene3D" id="3.30.1360.70">
    <property type="entry name" value="Arginyl tRNA synthetase N-terminal domain"/>
    <property type="match status" value="1"/>
</dbReference>
<name>A0A350HB87_UNCW3</name>
<dbReference type="EMBL" id="DMZY01000188">
    <property type="protein sequence ID" value="HAV92803.1"/>
    <property type="molecule type" value="Genomic_DNA"/>
</dbReference>
<evidence type="ECO:0000256" key="8">
    <source>
        <dbReference type="ARBA" id="ARBA00049339"/>
    </source>
</evidence>
<dbReference type="InterPro" id="IPR008909">
    <property type="entry name" value="DALR_anticod-bd"/>
</dbReference>
<evidence type="ECO:0000313" key="13">
    <source>
        <dbReference type="EMBL" id="HAV92803.1"/>
    </source>
</evidence>
<dbReference type="Gene3D" id="3.40.50.620">
    <property type="entry name" value="HUPs"/>
    <property type="match status" value="1"/>
</dbReference>
<dbReference type="Gene3D" id="1.10.730.10">
    <property type="entry name" value="Isoleucyl-tRNA Synthetase, Domain 1"/>
    <property type="match status" value="1"/>
</dbReference>
<comment type="similarity">
    <text evidence="1 10">Belongs to the class-I aminoacyl-tRNA synthetase family.</text>
</comment>
<dbReference type="AlphaFoldDB" id="A0A350HB87"/>
<dbReference type="GO" id="GO:0006420">
    <property type="term" value="P:arginyl-tRNA aminoacylation"/>
    <property type="evidence" value="ECO:0007669"/>
    <property type="project" value="UniProtKB-UniRule"/>
</dbReference>
<dbReference type="InterPro" id="IPR001278">
    <property type="entry name" value="Arg-tRNA-ligase"/>
</dbReference>
<dbReference type="GO" id="GO:0005524">
    <property type="term" value="F:ATP binding"/>
    <property type="evidence" value="ECO:0007669"/>
    <property type="project" value="UniProtKB-KW"/>
</dbReference>
<comment type="caution">
    <text evidence="13">The sequence shown here is derived from an EMBL/GenBank/DDBJ whole genome shotgun (WGS) entry which is preliminary data.</text>
</comment>
<evidence type="ECO:0000256" key="6">
    <source>
        <dbReference type="ARBA" id="ARBA00022917"/>
    </source>
</evidence>
<dbReference type="InterPro" id="IPR009080">
    <property type="entry name" value="tRNAsynth_Ia_anticodon-bd"/>
</dbReference>
<evidence type="ECO:0000259" key="12">
    <source>
        <dbReference type="SMART" id="SM01016"/>
    </source>
</evidence>
<evidence type="ECO:0000256" key="2">
    <source>
        <dbReference type="ARBA" id="ARBA00012837"/>
    </source>
</evidence>
<dbReference type="GO" id="GO:0005737">
    <property type="term" value="C:cytoplasm"/>
    <property type="evidence" value="ECO:0007669"/>
    <property type="project" value="UniProtKB-UniRule"/>
</dbReference>
<evidence type="ECO:0000256" key="5">
    <source>
        <dbReference type="ARBA" id="ARBA00022840"/>
    </source>
</evidence>
<dbReference type="Proteomes" id="UP000264062">
    <property type="component" value="Unassembled WGS sequence"/>
</dbReference>
<keyword evidence="4 10" id="KW-0547">Nucleotide-binding</keyword>
<protein>
    <recommendedName>
        <fullName evidence="2 9">Arginine--tRNA ligase</fullName>
        <ecNumber evidence="2 9">6.1.1.19</ecNumber>
    </recommendedName>
</protein>
<dbReference type="NCBIfam" id="TIGR00456">
    <property type="entry name" value="argS"/>
    <property type="match status" value="1"/>
</dbReference>
<evidence type="ECO:0000313" key="14">
    <source>
        <dbReference type="Proteomes" id="UP000264062"/>
    </source>
</evidence>
<dbReference type="GO" id="GO:0004814">
    <property type="term" value="F:arginine-tRNA ligase activity"/>
    <property type="evidence" value="ECO:0007669"/>
    <property type="project" value="UniProtKB-UniRule"/>
</dbReference>
<dbReference type="SMART" id="SM00836">
    <property type="entry name" value="DALR_1"/>
    <property type="match status" value="1"/>
</dbReference>
<dbReference type="SUPFAM" id="SSF52374">
    <property type="entry name" value="Nucleotidylyl transferase"/>
    <property type="match status" value="1"/>
</dbReference>
<comment type="catalytic activity">
    <reaction evidence="8">
        <text>tRNA(Arg) + L-arginine + ATP = L-arginyl-tRNA(Arg) + AMP + diphosphate</text>
        <dbReference type="Rhea" id="RHEA:20301"/>
        <dbReference type="Rhea" id="RHEA-COMP:9658"/>
        <dbReference type="Rhea" id="RHEA-COMP:9673"/>
        <dbReference type="ChEBI" id="CHEBI:30616"/>
        <dbReference type="ChEBI" id="CHEBI:32682"/>
        <dbReference type="ChEBI" id="CHEBI:33019"/>
        <dbReference type="ChEBI" id="CHEBI:78442"/>
        <dbReference type="ChEBI" id="CHEBI:78513"/>
        <dbReference type="ChEBI" id="CHEBI:456215"/>
        <dbReference type="EC" id="6.1.1.19"/>
    </reaction>
</comment>
<dbReference type="PANTHER" id="PTHR11956:SF5">
    <property type="entry name" value="ARGININE--TRNA LIGASE, CYTOPLASMIC"/>
    <property type="match status" value="1"/>
</dbReference>